<feature type="compositionally biased region" description="Low complexity" evidence="1">
    <location>
        <begin position="631"/>
        <end position="646"/>
    </location>
</feature>
<organism evidence="4 5">
    <name type="scientific">Dietzia lutea</name>
    <dbReference type="NCBI Taxonomy" id="546160"/>
    <lineage>
        <taxon>Bacteria</taxon>
        <taxon>Bacillati</taxon>
        <taxon>Actinomycetota</taxon>
        <taxon>Actinomycetes</taxon>
        <taxon>Mycobacteriales</taxon>
        <taxon>Dietziaceae</taxon>
        <taxon>Dietzia</taxon>
    </lineage>
</organism>
<dbReference type="InterPro" id="IPR052913">
    <property type="entry name" value="Glycopeptide_resist_protein"/>
</dbReference>
<evidence type="ECO:0000313" key="5">
    <source>
        <dbReference type="Proteomes" id="UP000244928"/>
    </source>
</evidence>
<keyword evidence="2" id="KW-0812">Transmembrane</keyword>
<dbReference type="PANTHER" id="PTHR35788">
    <property type="entry name" value="EXPORTED PROTEIN-RELATED"/>
    <property type="match status" value="1"/>
</dbReference>
<feature type="domain" description="YoaR-like putative peptidoglycan binding" evidence="3">
    <location>
        <begin position="323"/>
        <end position="386"/>
    </location>
</feature>
<sequence>MDESTSTDGGPARPVAIEGSEPRPTASDRRSYRVHSRWLYTGVGAFMALAVLYGFDLVNSIGRVPRGTEVSGIVVGGMTTADAERRLVEELGPRVDDEVDLRAGAVSTTLDPQAVGLSVDWQGTLDRAGEQPLNPITRLISLVWSTDVGIASVIPDARLTDFLERLALQADFEPREGAIWFDRDRVRSAIPLDGQRLQIENSRDAVLEHWLDDDGVDLPVDYTPTETDAEQVRALIRDVAEPAATRDVTLLASRIREDGTEPPVTTLTTRMPAPPPPAGRERPETAEREVEMIDPDDPDAVPVVFPRDRIGEYLTFVREGDVLEPRFDADAAKGILEPLVEPTEQEGRDATFSFSGTTATVVPAVQGRTVEWGPLLGALPGQLTDTEGPRVLPVSYVGRDPELTTEEAERAGIREPVGQFTVAVGANGQAQSMIASLAGHFIPAGESFSMEELAGTVSGDTSADAVATALFNAAFEAGAQDPVRTSRGVDGDAFPAGRDVTASADVGFRNAQGTGLVIDASGSGNSVTVRLWGTREYTVRISTAPRTDVRRAPTRVVTTAGCTPSAGRDGYTARVTRTVQRGGTTVSTDTVSSTYAAQERIECRAEEPAAAPDADADAPPPPPPPGPGPIRIPGLPEIRIPGLPGN</sequence>
<evidence type="ECO:0000313" key="4">
    <source>
        <dbReference type="EMBL" id="AWH93195.1"/>
    </source>
</evidence>
<dbReference type="RefSeq" id="WP_108848546.1">
    <property type="nucleotide sequence ID" value="NZ_CP015449.1"/>
</dbReference>
<protein>
    <recommendedName>
        <fullName evidence="3">YoaR-like putative peptidoglycan binding domain-containing protein</fullName>
    </recommendedName>
</protein>
<dbReference type="AlphaFoldDB" id="A0A2S1RAB2"/>
<keyword evidence="2" id="KW-0472">Membrane</keyword>
<dbReference type="KEGG" id="dlu:A6035_14530"/>
<reference evidence="4 5" key="1">
    <citation type="submission" date="2016-04" db="EMBL/GenBank/DDBJ databases">
        <title>Complete genome sequence of Dietzia lutea YIM 80766T, a strain isolated from desert soil in Egypt.</title>
        <authorList>
            <person name="Zhao J."/>
            <person name="Hu B."/>
            <person name="Geng S."/>
            <person name="Nie Y."/>
            <person name="Tang Y."/>
        </authorList>
    </citation>
    <scope>NUCLEOTIDE SEQUENCE [LARGE SCALE GENOMIC DNA]</scope>
    <source>
        <strain evidence="4 5">YIM 80766</strain>
    </source>
</reference>
<feature type="compositionally biased region" description="Pro residues" evidence="1">
    <location>
        <begin position="618"/>
        <end position="630"/>
    </location>
</feature>
<feature type="region of interest" description="Disordered" evidence="1">
    <location>
        <begin position="260"/>
        <end position="282"/>
    </location>
</feature>
<name>A0A2S1RAB2_9ACTN</name>
<keyword evidence="5" id="KW-1185">Reference proteome</keyword>
<dbReference type="Pfam" id="PF12229">
    <property type="entry name" value="PG_binding_4"/>
    <property type="match status" value="1"/>
</dbReference>
<keyword evidence="2" id="KW-1133">Transmembrane helix</keyword>
<evidence type="ECO:0000259" key="3">
    <source>
        <dbReference type="Pfam" id="PF12229"/>
    </source>
</evidence>
<proteinExistence type="predicted"/>
<dbReference type="EMBL" id="CP015449">
    <property type="protein sequence ID" value="AWH93195.1"/>
    <property type="molecule type" value="Genomic_DNA"/>
</dbReference>
<feature type="transmembrane region" description="Helical" evidence="2">
    <location>
        <begin position="38"/>
        <end position="55"/>
    </location>
</feature>
<feature type="region of interest" description="Disordered" evidence="1">
    <location>
        <begin position="604"/>
        <end position="646"/>
    </location>
</feature>
<dbReference type="InterPro" id="IPR007391">
    <property type="entry name" value="Vancomycin_resist_VanW"/>
</dbReference>
<gene>
    <name evidence="4" type="ORF">A6035_14530</name>
</gene>
<dbReference type="PANTHER" id="PTHR35788:SF1">
    <property type="entry name" value="EXPORTED PROTEIN"/>
    <property type="match status" value="1"/>
</dbReference>
<dbReference type="Pfam" id="PF04294">
    <property type="entry name" value="VanW"/>
    <property type="match status" value="1"/>
</dbReference>
<dbReference type="Proteomes" id="UP000244928">
    <property type="component" value="Chromosome"/>
</dbReference>
<evidence type="ECO:0000256" key="2">
    <source>
        <dbReference type="SAM" id="Phobius"/>
    </source>
</evidence>
<evidence type="ECO:0000256" key="1">
    <source>
        <dbReference type="SAM" id="MobiDB-lite"/>
    </source>
</evidence>
<accession>A0A2S1RAB2</accession>
<feature type="region of interest" description="Disordered" evidence="1">
    <location>
        <begin position="1"/>
        <end position="31"/>
    </location>
</feature>
<dbReference type="InterPro" id="IPR022029">
    <property type="entry name" value="YoaR-like_PG-bd"/>
</dbReference>